<name>A0A2I3NFP8_PAPAN</name>
<feature type="region of interest" description="Disordered" evidence="1">
    <location>
        <begin position="272"/>
        <end position="317"/>
    </location>
</feature>
<feature type="compositionally biased region" description="Low complexity" evidence="1">
    <location>
        <begin position="32"/>
        <end position="41"/>
    </location>
</feature>
<dbReference type="Bgee" id="ENSPANG00000029567">
    <property type="expression patterns" value="Expressed in lateral hypothalamic nucleus"/>
</dbReference>
<keyword evidence="3" id="KW-1185">Reference proteome</keyword>
<reference evidence="2" key="3">
    <citation type="submission" date="2025-09" db="UniProtKB">
        <authorList>
            <consortium name="Ensembl"/>
        </authorList>
    </citation>
    <scope>IDENTIFICATION</scope>
</reference>
<reference evidence="2" key="2">
    <citation type="submission" date="2025-08" db="UniProtKB">
        <authorList>
            <consortium name="Ensembl"/>
        </authorList>
    </citation>
    <scope>IDENTIFICATION</scope>
</reference>
<dbReference type="GeneTree" id="ENSGT00910000146915"/>
<feature type="region of interest" description="Disordered" evidence="1">
    <location>
        <begin position="1"/>
        <end position="145"/>
    </location>
</feature>
<feature type="compositionally biased region" description="Basic and acidic residues" evidence="1">
    <location>
        <begin position="308"/>
        <end position="317"/>
    </location>
</feature>
<dbReference type="AlphaFoldDB" id="A0A2I3NFP8"/>
<organism evidence="2 3">
    <name type="scientific">Papio anubis</name>
    <name type="common">Olive baboon</name>
    <dbReference type="NCBI Taxonomy" id="9555"/>
    <lineage>
        <taxon>Eukaryota</taxon>
        <taxon>Metazoa</taxon>
        <taxon>Chordata</taxon>
        <taxon>Craniata</taxon>
        <taxon>Vertebrata</taxon>
        <taxon>Euteleostomi</taxon>
        <taxon>Mammalia</taxon>
        <taxon>Eutheria</taxon>
        <taxon>Euarchontoglires</taxon>
        <taxon>Primates</taxon>
        <taxon>Haplorrhini</taxon>
        <taxon>Catarrhini</taxon>
        <taxon>Cercopithecidae</taxon>
        <taxon>Cercopithecinae</taxon>
        <taxon>Papio</taxon>
    </lineage>
</organism>
<evidence type="ECO:0000256" key="1">
    <source>
        <dbReference type="SAM" id="MobiDB-lite"/>
    </source>
</evidence>
<accession>A0A2I3NFP8</accession>
<evidence type="ECO:0000313" key="2">
    <source>
        <dbReference type="Ensembl" id="ENSPANP00000046819.2"/>
    </source>
</evidence>
<reference evidence="2 3" key="1">
    <citation type="submission" date="2012-03" db="EMBL/GenBank/DDBJ databases">
        <title>Whole Genome Assembly of Papio anubis.</title>
        <authorList>
            <person name="Liu Y.L."/>
            <person name="Abraham K.A."/>
            <person name="Akbar H.A."/>
            <person name="Ali S.A."/>
            <person name="Anosike U.A."/>
            <person name="Aqrawi P.A."/>
            <person name="Arias F.A."/>
            <person name="Attaway T.A."/>
            <person name="Awwad R.A."/>
            <person name="Babu C.B."/>
            <person name="Bandaranaike D.B."/>
            <person name="Battles P.B."/>
            <person name="Bell A.B."/>
            <person name="Beltran B.B."/>
            <person name="Berhane-Mersha D.B."/>
            <person name="Bess C.B."/>
            <person name="Bickham C.B."/>
            <person name="Bolden T.B."/>
            <person name="Carter K.C."/>
            <person name="Chau D.C."/>
            <person name="Chavez A.C."/>
            <person name="Clerc-Blankenburg K.C."/>
            <person name="Coyle M.C."/>
            <person name="Dao M.D."/>
            <person name="Davila M.L.D."/>
            <person name="Davy-Carroll L.D."/>
            <person name="Denson S.D."/>
            <person name="Dinh H.D."/>
            <person name="Fernandez S.F."/>
            <person name="Fernando P.F."/>
            <person name="Forbes L.F."/>
            <person name="Francis C.F."/>
            <person name="Francisco L.F."/>
            <person name="Fu Q.F."/>
            <person name="Garcia-Iii R.G."/>
            <person name="Garrett T.G."/>
            <person name="Gross S.G."/>
            <person name="Gubbala S.G."/>
            <person name="Hirani K.H."/>
            <person name="Hogues M.H."/>
            <person name="Hollins B.H."/>
            <person name="Jackson L.J."/>
            <person name="Javaid M.J."/>
            <person name="Jhangiani S.J."/>
            <person name="Johnson A.J."/>
            <person name="Johnson B.J."/>
            <person name="Jones J.J."/>
            <person name="Joshi V.J."/>
            <person name="Kalu J.K."/>
            <person name="Khan N.K."/>
            <person name="Korchina V.K."/>
            <person name="Kovar C.K."/>
            <person name="Lago L.L."/>
            <person name="Lara F.L."/>
            <person name="Le T.-K.L."/>
            <person name="Lee S.L."/>
            <person name="Legall-Iii F.L."/>
            <person name="Lemon S.L."/>
            <person name="Liu J.L."/>
            <person name="Liu Y.-S.L."/>
            <person name="Liyanage D.L."/>
            <person name="Lopez J.L."/>
            <person name="Lorensuhewa L.L."/>
            <person name="Mata R.M."/>
            <person name="Mathew T.M."/>
            <person name="Mercado C.M."/>
            <person name="Mercado I.M."/>
            <person name="Morales K.M."/>
            <person name="Morgan M.M."/>
            <person name="Munidasa M.M."/>
            <person name="Ngo D.N."/>
            <person name="Nguyen L.N."/>
            <person name="Nguyen T.N."/>
            <person name="Nguyen N.N."/>
            <person name="Obregon M.O."/>
            <person name="Okwuonu G.O."/>
            <person name="Ongeri F.O."/>
            <person name="Onwere C.O."/>
            <person name="Osifeso I.O."/>
            <person name="Parra A.P."/>
            <person name="Patil S.P."/>
            <person name="Perez A.P."/>
            <person name="Perez Y.P."/>
            <person name="Pham C.P."/>
            <person name="Pu L.-L.P."/>
            <person name="Puazo M.P."/>
            <person name="Quiroz J.Q."/>
            <person name="Rouhana J.R."/>
            <person name="Ruiz M.R."/>
            <person name="Ruiz S.-J.R."/>
            <person name="Saada N.S."/>
            <person name="Santibanez J.S."/>
            <person name="Scheel M.S."/>
            <person name="Schneider B.S."/>
            <person name="Simmons D.S."/>
            <person name="Sisson I.S."/>
            <person name="Tang L.-Y.T."/>
            <person name="Thornton R.T."/>
            <person name="Tisius J.T."/>
            <person name="Toledanes G.T."/>
            <person name="Trejos Z.T."/>
            <person name="Usmani K.U."/>
            <person name="Varghese R.V."/>
            <person name="Vattathil S.V."/>
            <person name="Vee V.V."/>
            <person name="Walker D.W."/>
            <person name="Weissenberger G.W."/>
            <person name="White C.W."/>
            <person name="Williams A.W."/>
            <person name="Woodworth J.W."/>
            <person name="Wright R.W."/>
            <person name="Zhu Y.Z."/>
            <person name="Han Y.H."/>
            <person name="Newsham I.N."/>
            <person name="Nazareth L.N."/>
            <person name="Worley K.W."/>
            <person name="Muzny D.M."/>
            <person name="Rogers J.R."/>
            <person name="Gibbs R.G."/>
        </authorList>
    </citation>
    <scope>NUCLEOTIDE SEQUENCE [LARGE SCALE GENOMIC DNA]</scope>
</reference>
<dbReference type="OMA" id="TINRVFM"/>
<sequence>MVFGVRLHSQTAPGAFAGRRGPRGTVPEQTQAASVSSSPAAFPQRGDPHPRQPHRTVPLRSEEPMEDCVASGPARSQGDLEESGNLASSEDAAPGEERPPEQDSARASPPQQGPDPCLAPGVRTVPSAKGLKWPPQCPSRQHGVDSGSVSIPLCGAGCEGDCPIPLSSRSGTFLSADFAEDAAPWSGAEHRSRPPRSCWVVEKEGGQVLSATVKLKIIIMKKEWVSYLLILTINRVFMGPFDRGGSHLEKFPSLRARPFRSLSSPVSPASLTARPLPLSSSEHASPWGQGFELRGVEQPVRGHRAHGRKDPHSDRDS</sequence>
<dbReference type="Proteomes" id="UP000028761">
    <property type="component" value="Chromosome 4"/>
</dbReference>
<protein>
    <submittedName>
        <fullName evidence="2">Uncharacterized protein</fullName>
    </submittedName>
</protein>
<evidence type="ECO:0000313" key="3">
    <source>
        <dbReference type="Proteomes" id="UP000028761"/>
    </source>
</evidence>
<dbReference type="Ensembl" id="ENSPANT00000058129.2">
    <property type="protein sequence ID" value="ENSPANP00000046819.2"/>
    <property type="gene ID" value="ENSPANG00000029567.2"/>
</dbReference>
<feature type="compositionally biased region" description="Basic and acidic residues" evidence="1">
    <location>
        <begin position="95"/>
        <end position="104"/>
    </location>
</feature>
<proteinExistence type="predicted"/>